<dbReference type="Proteomes" id="UP000663877">
    <property type="component" value="Unassembled WGS sequence"/>
</dbReference>
<comment type="caution">
    <text evidence="2">The sequence shown here is derived from an EMBL/GenBank/DDBJ whole genome shotgun (WGS) entry which is preliminary data.</text>
</comment>
<dbReference type="Pfam" id="PF13419">
    <property type="entry name" value="HAD_2"/>
    <property type="match status" value="1"/>
</dbReference>
<evidence type="ECO:0000313" key="2">
    <source>
        <dbReference type="EMBL" id="CAF1068960.1"/>
    </source>
</evidence>
<dbReference type="InterPro" id="IPR036412">
    <property type="entry name" value="HAD-like_sf"/>
</dbReference>
<name>A0A814LTC4_9BILA</name>
<dbReference type="EMBL" id="CAJNOI010000086">
    <property type="protein sequence ID" value="CAF1033092.1"/>
    <property type="molecule type" value="Genomic_DNA"/>
</dbReference>
<proteinExistence type="predicted"/>
<dbReference type="EMBL" id="CAJNOM010000110">
    <property type="protein sequence ID" value="CAF1068960.1"/>
    <property type="molecule type" value="Genomic_DNA"/>
</dbReference>
<keyword evidence="3" id="KW-1185">Reference proteome</keyword>
<evidence type="ECO:0000313" key="3">
    <source>
        <dbReference type="Proteomes" id="UP000663832"/>
    </source>
</evidence>
<reference evidence="2" key="1">
    <citation type="submission" date="2021-02" db="EMBL/GenBank/DDBJ databases">
        <authorList>
            <person name="Nowell W R."/>
        </authorList>
    </citation>
    <scope>NUCLEOTIDE SEQUENCE</scope>
</reference>
<gene>
    <name evidence="1" type="ORF">BJG266_LOCUS17644</name>
    <name evidence="2" type="ORF">QVE165_LOCUS18579</name>
</gene>
<dbReference type="OrthoDB" id="2012566at2759"/>
<dbReference type="AlphaFoldDB" id="A0A814LTC4"/>
<dbReference type="PANTHER" id="PTHR43611:SF3">
    <property type="entry name" value="FLAVIN MONONUCLEOTIDE HYDROLASE 1, CHLOROPLATIC"/>
    <property type="match status" value="1"/>
</dbReference>
<organism evidence="2 3">
    <name type="scientific">Adineta steineri</name>
    <dbReference type="NCBI Taxonomy" id="433720"/>
    <lineage>
        <taxon>Eukaryota</taxon>
        <taxon>Metazoa</taxon>
        <taxon>Spiralia</taxon>
        <taxon>Gnathifera</taxon>
        <taxon>Rotifera</taxon>
        <taxon>Eurotatoria</taxon>
        <taxon>Bdelloidea</taxon>
        <taxon>Adinetida</taxon>
        <taxon>Adinetidae</taxon>
        <taxon>Adineta</taxon>
    </lineage>
</organism>
<dbReference type="InterPro" id="IPR041492">
    <property type="entry name" value="HAD_2"/>
</dbReference>
<dbReference type="InterPro" id="IPR023214">
    <property type="entry name" value="HAD_sf"/>
</dbReference>
<dbReference type="Proteomes" id="UP000663832">
    <property type="component" value="Unassembled WGS sequence"/>
</dbReference>
<dbReference type="InterPro" id="IPR023198">
    <property type="entry name" value="PGP-like_dom2"/>
</dbReference>
<evidence type="ECO:0000313" key="1">
    <source>
        <dbReference type="EMBL" id="CAF1033092.1"/>
    </source>
</evidence>
<dbReference type="Gene3D" id="3.40.50.1000">
    <property type="entry name" value="HAD superfamily/HAD-like"/>
    <property type="match status" value="1"/>
</dbReference>
<dbReference type="SUPFAM" id="SSF56784">
    <property type="entry name" value="HAD-like"/>
    <property type="match status" value="1"/>
</dbReference>
<dbReference type="Gene3D" id="1.10.150.240">
    <property type="entry name" value="Putative phosphatase, domain 2"/>
    <property type="match status" value="1"/>
</dbReference>
<protein>
    <submittedName>
        <fullName evidence="2">Uncharacterized protein</fullName>
    </submittedName>
</protein>
<sequence>MVSQICHTPSWFKYERGLINEEQVYKAVVPEMNNKYSSETIKKVIETGRSALAIQTALMEFLQILSKSKRYRLFAMSNISEPDYAFVQSRFGSTINMLFERIFPSYASRDRKPNLSFFQHVLTQIDVFPSQTLLIDDEIDNIIAARSLGIQGFLFKEKYIDKNLRCLFNMCQDDPCNSGIAYLQRHAGQHFSITSEGNEIKENLSQLLILEAMRDASLVSYVAHTRLFNFFQDESMALNFPCDIDTTSIGLTVVDNISSSVIHNVLDQILSTCLSDDGIIQVYFDSHHPRVDPVVCVNALSLFYTHGRGHEVHRTEQWVYDVLVHRAYKQGTRYYNTAECFLFFLARLLKRAPVVREKMISVLWARIEERLANHETDPLVIALRLVAADAIGMTEKTTPRIAIDLEQLCMLQEADGSWNGGPFLKYGSHNISMSNRGLTTALAVNAIRAYRQ</sequence>
<dbReference type="PANTHER" id="PTHR43611">
    <property type="entry name" value="ALPHA-D-GLUCOSE 1-PHOSPHATE PHOSPHATASE"/>
    <property type="match status" value="1"/>
</dbReference>
<dbReference type="InterPro" id="IPR006439">
    <property type="entry name" value="HAD-SF_hydro_IA"/>
</dbReference>
<dbReference type="NCBIfam" id="TIGR01509">
    <property type="entry name" value="HAD-SF-IA-v3"/>
    <property type="match status" value="1"/>
</dbReference>
<accession>A0A814LTC4</accession>